<dbReference type="AlphaFoldDB" id="A0A6P2I452"/>
<evidence type="ECO:0000313" key="2">
    <source>
        <dbReference type="Proteomes" id="UP000494222"/>
    </source>
</evidence>
<gene>
    <name evidence="1" type="ORF">BLA24064_00970</name>
</gene>
<organism evidence="1 2">
    <name type="scientific">Burkholderia latens</name>
    <dbReference type="NCBI Taxonomy" id="488446"/>
    <lineage>
        <taxon>Bacteria</taxon>
        <taxon>Pseudomonadati</taxon>
        <taxon>Pseudomonadota</taxon>
        <taxon>Betaproteobacteria</taxon>
        <taxon>Burkholderiales</taxon>
        <taxon>Burkholderiaceae</taxon>
        <taxon>Burkholderia</taxon>
        <taxon>Burkholderia cepacia complex</taxon>
    </lineage>
</organism>
<name>A0A6P2I452_9BURK</name>
<dbReference type="EMBL" id="CABVPL010000004">
    <property type="protein sequence ID" value="VWB23997.1"/>
    <property type="molecule type" value="Genomic_DNA"/>
</dbReference>
<accession>A0A6P2I452</accession>
<sequence>MIAGAEADQARHTDIEQIVPFDMLLAAPSVSASATSSSCAPAQPLSHNSATRFELSYEASPISVPVLVGKFRLLRLAQFPSQS</sequence>
<dbReference type="Proteomes" id="UP000494222">
    <property type="component" value="Unassembled WGS sequence"/>
</dbReference>
<evidence type="ECO:0000313" key="1">
    <source>
        <dbReference type="EMBL" id="VWB23997.1"/>
    </source>
</evidence>
<proteinExistence type="predicted"/>
<reference evidence="1 2" key="1">
    <citation type="submission" date="2019-09" db="EMBL/GenBank/DDBJ databases">
        <authorList>
            <person name="Depoorter E."/>
        </authorList>
    </citation>
    <scope>NUCLEOTIDE SEQUENCE [LARGE SCALE GENOMIC DNA]</scope>
    <source>
        <strain evidence="1">LMG 24064</strain>
    </source>
</reference>
<protein>
    <submittedName>
        <fullName evidence="1">Uncharacterized protein</fullName>
    </submittedName>
</protein>